<gene>
    <name evidence="1" type="ORF">EGYM00163_LOCUS33814</name>
</gene>
<accession>A0A7S4G224</accession>
<reference evidence="1" key="1">
    <citation type="submission" date="2021-01" db="EMBL/GenBank/DDBJ databases">
        <authorList>
            <person name="Corre E."/>
            <person name="Pelletier E."/>
            <person name="Niang G."/>
            <person name="Scheremetjew M."/>
            <person name="Finn R."/>
            <person name="Kale V."/>
            <person name="Holt S."/>
            <person name="Cochrane G."/>
            <person name="Meng A."/>
            <person name="Brown T."/>
            <person name="Cohen L."/>
        </authorList>
    </citation>
    <scope>NUCLEOTIDE SEQUENCE</scope>
    <source>
        <strain evidence="1">CCMP1594</strain>
    </source>
</reference>
<evidence type="ECO:0000313" key="1">
    <source>
        <dbReference type="EMBL" id="CAE0822613.1"/>
    </source>
</evidence>
<dbReference type="EMBL" id="HBJA01097738">
    <property type="protein sequence ID" value="CAE0822613.1"/>
    <property type="molecule type" value="Transcribed_RNA"/>
</dbReference>
<proteinExistence type="predicted"/>
<name>A0A7S4G224_9EUGL</name>
<dbReference type="AlphaFoldDB" id="A0A7S4G224"/>
<protein>
    <submittedName>
        <fullName evidence="1">Uncharacterized protein</fullName>
    </submittedName>
</protein>
<sequence length="106" mass="11597">MALGFWLLTKEKCIKELAQVAPRQSDPLQSNRFVSLGPASVHATKRGCIITVILHALHMCSVPSNQLVQVVHSNLIHSSPTQNLGVQQFNLLMVFNHTSVALGAEQ</sequence>
<organism evidence="1">
    <name type="scientific">Eutreptiella gymnastica</name>
    <dbReference type="NCBI Taxonomy" id="73025"/>
    <lineage>
        <taxon>Eukaryota</taxon>
        <taxon>Discoba</taxon>
        <taxon>Euglenozoa</taxon>
        <taxon>Euglenida</taxon>
        <taxon>Spirocuta</taxon>
        <taxon>Euglenophyceae</taxon>
        <taxon>Eutreptiales</taxon>
        <taxon>Eutreptiaceae</taxon>
        <taxon>Eutreptiella</taxon>
    </lineage>
</organism>